<dbReference type="Pfam" id="PF21115">
    <property type="entry name" value="UBA_BRSK"/>
    <property type="match status" value="1"/>
</dbReference>
<evidence type="ECO:0000256" key="13">
    <source>
        <dbReference type="ARBA" id="ARBA00048679"/>
    </source>
</evidence>
<evidence type="ECO:0000259" key="16">
    <source>
        <dbReference type="PROSITE" id="PS50011"/>
    </source>
</evidence>
<dbReference type="STRING" id="6412.T1EME8"/>
<dbReference type="PANTHER" id="PTHR24346">
    <property type="entry name" value="MAP/MICROTUBULE AFFINITY-REGULATING KINASE"/>
    <property type="match status" value="1"/>
</dbReference>
<keyword evidence="7 14" id="KW-0547">Nucleotide-binding</keyword>
<evidence type="ECO:0000256" key="12">
    <source>
        <dbReference type="ARBA" id="ARBA00047899"/>
    </source>
</evidence>
<proteinExistence type="inferred from homology"/>
<evidence type="ECO:0000256" key="11">
    <source>
        <dbReference type="ARBA" id="ARBA00022902"/>
    </source>
</evidence>
<evidence type="ECO:0000256" key="14">
    <source>
        <dbReference type="PROSITE-ProRule" id="PRU10141"/>
    </source>
</evidence>
<feature type="region of interest" description="Disordered" evidence="15">
    <location>
        <begin position="414"/>
        <end position="461"/>
    </location>
</feature>
<sequence length="588" mass="65916">MSHRDEQYVGPYRLEKTLGKGQTGLVKLGVHCITGQKVAIKIVNREKLSESVLLKVEREIAIMKLIEHPHVLGLYNIYENKKYLYLVLEHVSGGELFDYLVKKGRLTPREARKFFRQIISALDFCHSHSICHRDLKPENLLLDEKMNIRIADFGMASLQVEGSLLETSCGSPHYACPEVIRGEKYDGVKADVWSSGVILYALLVGALPFDDDNLRQLLEKVKKGVFHIPHFVPADCQNLLRGMIEVDPKKRLSLQQVHDHTWVMLVSKSFPSSSSSSSEQGVSDLEIPMAQAVQTSVIPCKNDIDVDVLSTMNSLQCFKDKEKLIQELLNSKHNTEKIVYFLLLDRKLRQPSEDDADDVKAKSSIYSDPPRKRIDTAPLNQSQARFSLGNLTEGSPLAPRRALTVHQWRRNRSLQNCTSNTSLSTNNNITTTPSSSTPTTTSSSSPPPPPPPSSSSSSTNPWKARLHSLKISFLGSPRFHRKKMHAEQSSDDLSMTPGSSAEFTKKSWFGALIGSERDEQCFVMVKDKNIGQVKADLIHAFLCMPDLSHTVISPTSFVAEYRRNPTNSVFSRHVKLQRCGVHMAPEVC</sequence>
<dbReference type="FunFam" id="1.10.510.10:FF:000064">
    <property type="entry name" value="BR serine/threonine-protein kinase 2"/>
    <property type="match status" value="1"/>
</dbReference>
<dbReference type="KEGG" id="hro:HELRODRAFT_157732"/>
<evidence type="ECO:0000256" key="6">
    <source>
        <dbReference type="ARBA" id="ARBA00022723"/>
    </source>
</evidence>
<dbReference type="Pfam" id="PF21122">
    <property type="entry name" value="KA1_BRSK"/>
    <property type="match status" value="1"/>
</dbReference>
<dbReference type="PROSITE" id="PS00107">
    <property type="entry name" value="PROTEIN_KINASE_ATP"/>
    <property type="match status" value="1"/>
</dbReference>
<comment type="catalytic activity">
    <reaction evidence="13">
        <text>L-seryl-[protein] + ATP = O-phospho-L-seryl-[protein] + ADP + H(+)</text>
        <dbReference type="Rhea" id="RHEA:17989"/>
        <dbReference type="Rhea" id="RHEA-COMP:9863"/>
        <dbReference type="Rhea" id="RHEA-COMP:11604"/>
        <dbReference type="ChEBI" id="CHEBI:15378"/>
        <dbReference type="ChEBI" id="CHEBI:29999"/>
        <dbReference type="ChEBI" id="CHEBI:30616"/>
        <dbReference type="ChEBI" id="CHEBI:83421"/>
        <dbReference type="ChEBI" id="CHEBI:456216"/>
        <dbReference type="EC" id="2.7.11.1"/>
    </reaction>
</comment>
<dbReference type="HOGENOM" id="CLU_000288_156_2_1"/>
<accession>T1EME8</accession>
<evidence type="ECO:0000256" key="9">
    <source>
        <dbReference type="ARBA" id="ARBA00022840"/>
    </source>
</evidence>
<dbReference type="InterPro" id="IPR000719">
    <property type="entry name" value="Prot_kinase_dom"/>
</dbReference>
<evidence type="ECO:0000256" key="3">
    <source>
        <dbReference type="ARBA" id="ARBA00012513"/>
    </source>
</evidence>
<dbReference type="RefSeq" id="XP_009026927.1">
    <property type="nucleotide sequence ID" value="XM_009028679.1"/>
</dbReference>
<dbReference type="OMA" id="QPMARCK"/>
<dbReference type="PROSITE" id="PS00108">
    <property type="entry name" value="PROTEIN_KINASE_ST"/>
    <property type="match status" value="1"/>
</dbReference>
<keyword evidence="10" id="KW-0460">Magnesium</keyword>
<evidence type="ECO:0000256" key="2">
    <source>
        <dbReference type="ARBA" id="ARBA00006234"/>
    </source>
</evidence>
<dbReference type="PANTHER" id="PTHR24346:SF108">
    <property type="entry name" value="BR SERINE_THREONINE KINASE 1"/>
    <property type="match status" value="1"/>
</dbReference>
<evidence type="ECO:0000256" key="15">
    <source>
        <dbReference type="SAM" id="MobiDB-lite"/>
    </source>
</evidence>
<dbReference type="CTD" id="20197748"/>
<dbReference type="InterPro" id="IPR017441">
    <property type="entry name" value="Protein_kinase_ATP_BS"/>
</dbReference>
<dbReference type="InterPro" id="IPR048622">
    <property type="entry name" value="BRSK1_2-like_UBA"/>
</dbReference>
<dbReference type="FunFam" id="3.30.200.20:FF:000003">
    <property type="entry name" value="Non-specific serine/threonine protein kinase"/>
    <property type="match status" value="1"/>
</dbReference>
<gene>
    <name evidence="18" type="primary">20197748</name>
    <name evidence="17" type="ORF">HELRODRAFT_157732</name>
</gene>
<dbReference type="CDD" id="cd14081">
    <property type="entry name" value="STKc_BRSK1_2"/>
    <property type="match status" value="1"/>
</dbReference>
<keyword evidence="11" id="KW-0524">Neurogenesis</keyword>
<comment type="similarity">
    <text evidence="2">Belongs to the protein kinase superfamily. CAMK Ser/Thr protein kinase family. SNF1 subfamily.</text>
</comment>
<keyword evidence="5" id="KW-0808">Transferase</keyword>
<dbReference type="EC" id="2.7.11.1" evidence="3"/>
<dbReference type="SMART" id="SM00220">
    <property type="entry name" value="S_TKc"/>
    <property type="match status" value="1"/>
</dbReference>
<dbReference type="InterPro" id="IPR008271">
    <property type="entry name" value="Ser/Thr_kinase_AS"/>
</dbReference>
<feature type="compositionally biased region" description="Low complexity" evidence="15">
    <location>
        <begin position="418"/>
        <end position="444"/>
    </location>
</feature>
<dbReference type="GO" id="GO:0046872">
    <property type="term" value="F:metal ion binding"/>
    <property type="evidence" value="ECO:0007669"/>
    <property type="project" value="UniProtKB-KW"/>
</dbReference>
<dbReference type="EMBL" id="KB097552">
    <property type="protein sequence ID" value="ESN95037.1"/>
    <property type="molecule type" value="Genomic_DNA"/>
</dbReference>
<feature type="binding site" evidence="14">
    <location>
        <position position="41"/>
    </location>
    <ligand>
        <name>ATP</name>
        <dbReference type="ChEBI" id="CHEBI:30616"/>
    </ligand>
</feature>
<dbReference type="CDD" id="cd14340">
    <property type="entry name" value="UBA_BRSK"/>
    <property type="match status" value="1"/>
</dbReference>
<feature type="domain" description="Protein kinase" evidence="16">
    <location>
        <begin position="12"/>
        <end position="263"/>
    </location>
</feature>
<evidence type="ECO:0000256" key="7">
    <source>
        <dbReference type="ARBA" id="ARBA00022741"/>
    </source>
</evidence>
<keyword evidence="19" id="KW-1185">Reference proteome</keyword>
<dbReference type="InParanoid" id="T1EME8"/>
<feature type="region of interest" description="Disordered" evidence="15">
    <location>
        <begin position="351"/>
        <end position="381"/>
    </location>
</feature>
<evidence type="ECO:0000256" key="4">
    <source>
        <dbReference type="ARBA" id="ARBA00022527"/>
    </source>
</evidence>
<dbReference type="EMBL" id="AMQM01007029">
    <property type="status" value="NOT_ANNOTATED_CDS"/>
    <property type="molecule type" value="Genomic_DNA"/>
</dbReference>
<dbReference type="OrthoDB" id="193931at2759"/>
<dbReference type="Proteomes" id="UP000015101">
    <property type="component" value="Unassembled WGS sequence"/>
</dbReference>
<reference evidence="19" key="1">
    <citation type="submission" date="2012-12" db="EMBL/GenBank/DDBJ databases">
        <authorList>
            <person name="Hellsten U."/>
            <person name="Grimwood J."/>
            <person name="Chapman J.A."/>
            <person name="Shapiro H."/>
            <person name="Aerts A."/>
            <person name="Otillar R.P."/>
            <person name="Terry A.Y."/>
            <person name="Boore J.L."/>
            <person name="Simakov O."/>
            <person name="Marletaz F."/>
            <person name="Cho S.-J."/>
            <person name="Edsinger-Gonzales E."/>
            <person name="Havlak P."/>
            <person name="Kuo D.-H."/>
            <person name="Larsson T."/>
            <person name="Lv J."/>
            <person name="Arendt D."/>
            <person name="Savage R."/>
            <person name="Osoegawa K."/>
            <person name="de Jong P."/>
            <person name="Lindberg D.R."/>
            <person name="Seaver E.C."/>
            <person name="Weisblat D.A."/>
            <person name="Putnam N.H."/>
            <person name="Grigoriev I.V."/>
            <person name="Rokhsar D.S."/>
        </authorList>
    </citation>
    <scope>NUCLEOTIDE SEQUENCE</scope>
</reference>
<organism evidence="18 19">
    <name type="scientific">Helobdella robusta</name>
    <name type="common">Californian leech</name>
    <dbReference type="NCBI Taxonomy" id="6412"/>
    <lineage>
        <taxon>Eukaryota</taxon>
        <taxon>Metazoa</taxon>
        <taxon>Spiralia</taxon>
        <taxon>Lophotrochozoa</taxon>
        <taxon>Annelida</taxon>
        <taxon>Clitellata</taxon>
        <taxon>Hirudinea</taxon>
        <taxon>Rhynchobdellida</taxon>
        <taxon>Glossiphoniidae</taxon>
        <taxon>Helobdella</taxon>
    </lineage>
</organism>
<reference evidence="18" key="3">
    <citation type="submission" date="2015-06" db="UniProtKB">
        <authorList>
            <consortium name="EnsemblMetazoa"/>
        </authorList>
    </citation>
    <scope>IDENTIFICATION</scope>
</reference>
<dbReference type="GO" id="GO:0035556">
    <property type="term" value="P:intracellular signal transduction"/>
    <property type="evidence" value="ECO:0000318"/>
    <property type="project" value="GO_Central"/>
</dbReference>
<comment type="cofactor">
    <cofactor evidence="1">
        <name>Mg(2+)</name>
        <dbReference type="ChEBI" id="CHEBI:18420"/>
    </cofactor>
</comment>
<dbReference type="SUPFAM" id="SSF56112">
    <property type="entry name" value="Protein kinase-like (PK-like)"/>
    <property type="match status" value="1"/>
</dbReference>
<name>T1EME8_HELRO</name>
<keyword evidence="8" id="KW-0418">Kinase</keyword>
<evidence type="ECO:0000313" key="19">
    <source>
        <dbReference type="Proteomes" id="UP000015101"/>
    </source>
</evidence>
<dbReference type="GO" id="GO:0004674">
    <property type="term" value="F:protein serine/threonine kinase activity"/>
    <property type="evidence" value="ECO:0000318"/>
    <property type="project" value="GO_Central"/>
</dbReference>
<dbReference type="PROSITE" id="PS50011">
    <property type="entry name" value="PROTEIN_KINASE_DOM"/>
    <property type="match status" value="1"/>
</dbReference>
<comment type="catalytic activity">
    <reaction evidence="12">
        <text>L-threonyl-[protein] + ATP = O-phospho-L-threonyl-[protein] + ADP + H(+)</text>
        <dbReference type="Rhea" id="RHEA:46608"/>
        <dbReference type="Rhea" id="RHEA-COMP:11060"/>
        <dbReference type="Rhea" id="RHEA-COMP:11605"/>
        <dbReference type="ChEBI" id="CHEBI:15378"/>
        <dbReference type="ChEBI" id="CHEBI:30013"/>
        <dbReference type="ChEBI" id="CHEBI:30616"/>
        <dbReference type="ChEBI" id="CHEBI:61977"/>
        <dbReference type="ChEBI" id="CHEBI:456216"/>
        <dbReference type="EC" id="2.7.11.1"/>
    </reaction>
</comment>
<dbReference type="EMBL" id="AMQM01007028">
    <property type="status" value="NOT_ANNOTATED_CDS"/>
    <property type="molecule type" value="Genomic_DNA"/>
</dbReference>
<dbReference type="GO" id="GO:0005524">
    <property type="term" value="F:ATP binding"/>
    <property type="evidence" value="ECO:0007669"/>
    <property type="project" value="UniProtKB-UniRule"/>
</dbReference>
<keyword evidence="9 14" id="KW-0067">ATP-binding</keyword>
<dbReference type="EnsemblMetazoa" id="HelroT157732">
    <property type="protein sequence ID" value="HelroP157732"/>
    <property type="gene ID" value="HelroG157732"/>
</dbReference>
<keyword evidence="6" id="KW-0479">Metal-binding</keyword>
<dbReference type="FunCoup" id="T1EME8">
    <property type="interactions" value="236"/>
</dbReference>
<evidence type="ECO:0000313" key="17">
    <source>
        <dbReference type="EMBL" id="ESN95037.1"/>
    </source>
</evidence>
<dbReference type="InterPro" id="IPR011009">
    <property type="entry name" value="Kinase-like_dom_sf"/>
</dbReference>
<evidence type="ECO:0000256" key="5">
    <source>
        <dbReference type="ARBA" id="ARBA00022679"/>
    </source>
</evidence>
<dbReference type="Gene3D" id="1.10.510.10">
    <property type="entry name" value="Transferase(Phosphotransferase) domain 1"/>
    <property type="match status" value="1"/>
</dbReference>
<dbReference type="eggNOG" id="KOG0588">
    <property type="taxonomic scope" value="Eukaryota"/>
</dbReference>
<evidence type="ECO:0000256" key="1">
    <source>
        <dbReference type="ARBA" id="ARBA00001946"/>
    </source>
</evidence>
<reference evidence="17 19" key="2">
    <citation type="journal article" date="2013" name="Nature">
        <title>Insights into bilaterian evolution from three spiralian genomes.</title>
        <authorList>
            <person name="Simakov O."/>
            <person name="Marletaz F."/>
            <person name="Cho S.J."/>
            <person name="Edsinger-Gonzales E."/>
            <person name="Havlak P."/>
            <person name="Hellsten U."/>
            <person name="Kuo D.H."/>
            <person name="Larsson T."/>
            <person name="Lv J."/>
            <person name="Arendt D."/>
            <person name="Savage R."/>
            <person name="Osoegawa K."/>
            <person name="de Jong P."/>
            <person name="Grimwood J."/>
            <person name="Chapman J.A."/>
            <person name="Shapiro H."/>
            <person name="Aerts A."/>
            <person name="Otillar R.P."/>
            <person name="Terry A.Y."/>
            <person name="Boore J.L."/>
            <person name="Grigoriev I.V."/>
            <person name="Lindberg D.R."/>
            <person name="Seaver E.C."/>
            <person name="Weisblat D.A."/>
            <person name="Putnam N.H."/>
            <person name="Rokhsar D.S."/>
        </authorList>
    </citation>
    <scope>NUCLEOTIDE SEQUENCE</scope>
</reference>
<protein>
    <recommendedName>
        <fullName evidence="3">non-specific serine/threonine protein kinase</fullName>
        <ecNumber evidence="3">2.7.11.1</ecNumber>
    </recommendedName>
</protein>
<evidence type="ECO:0000313" key="18">
    <source>
        <dbReference type="EnsemblMetazoa" id="HelroP157732"/>
    </source>
</evidence>
<dbReference type="AlphaFoldDB" id="T1EME8"/>
<evidence type="ECO:0000256" key="10">
    <source>
        <dbReference type="ARBA" id="ARBA00022842"/>
    </source>
</evidence>
<dbReference type="GeneID" id="20197748"/>
<dbReference type="GO" id="GO:0005737">
    <property type="term" value="C:cytoplasm"/>
    <property type="evidence" value="ECO:0000318"/>
    <property type="project" value="GO_Central"/>
</dbReference>
<keyword evidence="4" id="KW-0723">Serine/threonine-protein kinase</keyword>
<evidence type="ECO:0000256" key="8">
    <source>
        <dbReference type="ARBA" id="ARBA00022777"/>
    </source>
</evidence>
<dbReference type="GO" id="GO:0007399">
    <property type="term" value="P:nervous system development"/>
    <property type="evidence" value="ECO:0007669"/>
    <property type="project" value="UniProtKB-KW"/>
</dbReference>
<dbReference type="Pfam" id="PF00069">
    <property type="entry name" value="Pkinase"/>
    <property type="match status" value="1"/>
</dbReference>